<evidence type="ECO:0000256" key="1">
    <source>
        <dbReference type="SAM" id="MobiDB-lite"/>
    </source>
</evidence>
<dbReference type="EMBL" id="QFZU02000089">
    <property type="protein sequence ID" value="RGA03156.1"/>
    <property type="molecule type" value="Genomic_DNA"/>
</dbReference>
<protein>
    <recommendedName>
        <fullName evidence="4">Secreted protein</fullName>
    </recommendedName>
</protein>
<feature type="region of interest" description="Disordered" evidence="1">
    <location>
        <begin position="25"/>
        <end position="65"/>
    </location>
</feature>
<evidence type="ECO:0000313" key="3">
    <source>
        <dbReference type="Proteomes" id="UP000262538"/>
    </source>
</evidence>
<sequence length="65" mass="6489">MVISFSTSTVTVSAMVLTTVTAVSRPKPSGSLRLNARPARPGAAKKASDVTSNNGSSPGAAWATA</sequence>
<feature type="compositionally biased region" description="Low complexity" evidence="1">
    <location>
        <begin position="36"/>
        <end position="45"/>
    </location>
</feature>
<proteinExistence type="predicted"/>
<name>A0ABX9LGR4_9ACTN</name>
<comment type="caution">
    <text evidence="2">The sequence shown here is derived from an EMBL/GenBank/DDBJ whole genome shotgun (WGS) entry which is preliminary data.</text>
</comment>
<keyword evidence="3" id="KW-1185">Reference proteome</keyword>
<reference evidence="2 3" key="1">
    <citation type="submission" date="2018-08" db="EMBL/GenBank/DDBJ databases">
        <title>Microbispora. triticiradicis sp. nov., a novel actinomycete isolated from the root of wheat (Triticum aestivum L.)).</title>
        <authorList>
            <person name="Han C."/>
        </authorList>
    </citation>
    <scope>NUCLEOTIDE SEQUENCE [LARGE SCALE GENOMIC DNA]</scope>
    <source>
        <strain evidence="2 3">NEAU-HRDPA2-9</strain>
    </source>
</reference>
<gene>
    <name evidence="2" type="ORF">DI270_020380</name>
</gene>
<evidence type="ECO:0000313" key="2">
    <source>
        <dbReference type="EMBL" id="RGA03156.1"/>
    </source>
</evidence>
<accession>A0ABX9LGR4</accession>
<evidence type="ECO:0008006" key="4">
    <source>
        <dbReference type="Google" id="ProtNLM"/>
    </source>
</evidence>
<organism evidence="2 3">
    <name type="scientific">Microbispora triticiradicis</name>
    <dbReference type="NCBI Taxonomy" id="2200763"/>
    <lineage>
        <taxon>Bacteria</taxon>
        <taxon>Bacillati</taxon>
        <taxon>Actinomycetota</taxon>
        <taxon>Actinomycetes</taxon>
        <taxon>Streptosporangiales</taxon>
        <taxon>Streptosporangiaceae</taxon>
        <taxon>Microbispora</taxon>
    </lineage>
</organism>
<dbReference type="Proteomes" id="UP000262538">
    <property type="component" value="Unassembled WGS sequence"/>
</dbReference>